<gene>
    <name evidence="1" type="ORF">RWE15_06515</name>
</gene>
<organism evidence="1 2">
    <name type="scientific">Tigheibacillus halophilus</name>
    <dbReference type="NCBI Taxonomy" id="361280"/>
    <lineage>
        <taxon>Bacteria</taxon>
        <taxon>Bacillati</taxon>
        <taxon>Bacillota</taxon>
        <taxon>Bacilli</taxon>
        <taxon>Bacillales</taxon>
        <taxon>Bacillaceae</taxon>
        <taxon>Tigheibacillus</taxon>
    </lineage>
</organism>
<dbReference type="Pfam" id="PF06338">
    <property type="entry name" value="ComK"/>
    <property type="match status" value="1"/>
</dbReference>
<dbReference type="InterPro" id="IPR010461">
    <property type="entry name" value="ComK"/>
</dbReference>
<evidence type="ECO:0000313" key="2">
    <source>
        <dbReference type="Proteomes" id="UP001281447"/>
    </source>
</evidence>
<accession>A0ABU5C4E0</accession>
<dbReference type="EMBL" id="JAWDIP010000003">
    <property type="protein sequence ID" value="MDY0394199.1"/>
    <property type="molecule type" value="Genomic_DNA"/>
</dbReference>
<sequence>MPKKAIYMLPTSSTRRKDCAWLSFYQIDFYEQRDNRCYVQFLDGTGIYIPSSANTVDMQHKRTSQIIARLNRPSMYNTYYAAQSAKSGGSIM</sequence>
<reference evidence="1 2" key="1">
    <citation type="submission" date="2023-10" db="EMBL/GenBank/DDBJ databases">
        <title>Virgibacillus halophilus 5B73C genome.</title>
        <authorList>
            <person name="Miliotis G."/>
            <person name="Sengupta P."/>
            <person name="Hameed A."/>
            <person name="Chuvochina M."/>
            <person name="Mcdonagh F."/>
            <person name="Simpson A.C."/>
            <person name="Singh N.K."/>
            <person name="Rekha P.D."/>
            <person name="Raman K."/>
            <person name="Hugenholtz P."/>
            <person name="Venkateswaran K."/>
        </authorList>
    </citation>
    <scope>NUCLEOTIDE SEQUENCE [LARGE SCALE GENOMIC DNA]</scope>
    <source>
        <strain evidence="1 2">5B73C</strain>
    </source>
</reference>
<protein>
    <submittedName>
        <fullName evidence="1">Competence protein ComK</fullName>
    </submittedName>
</protein>
<name>A0ABU5C4E0_9BACI</name>
<evidence type="ECO:0000313" key="1">
    <source>
        <dbReference type="EMBL" id="MDY0394199.1"/>
    </source>
</evidence>
<keyword evidence="2" id="KW-1185">Reference proteome</keyword>
<dbReference type="Proteomes" id="UP001281447">
    <property type="component" value="Unassembled WGS sequence"/>
</dbReference>
<comment type="caution">
    <text evidence="1">The sequence shown here is derived from an EMBL/GenBank/DDBJ whole genome shotgun (WGS) entry which is preliminary data.</text>
</comment>
<proteinExistence type="predicted"/>